<evidence type="ECO:0000313" key="9">
    <source>
        <dbReference type="EMBL" id="MCA0153633.1"/>
    </source>
</evidence>
<keyword evidence="9" id="KW-0808">Transferase</keyword>
<dbReference type="InterPro" id="IPR015422">
    <property type="entry name" value="PyrdxlP-dep_Trfase_small"/>
</dbReference>
<dbReference type="InterPro" id="IPR010977">
    <property type="entry name" value="Aromatic_deC"/>
</dbReference>
<protein>
    <recommendedName>
        <fullName evidence="6">Pyridoxal-dependent decarboxylase domain-containing protein 1</fullName>
    </recommendedName>
</protein>
<sequence length="499" mass="55850">MFFPKKSSLDLSEKEFKEIGYQLVDSVAHLVNNMSEMALTTNISTEELRDKLVDYTLLDEGVSAKDLFDKTTQLLINYSLFNGHPKFMGFITSAPSPIGILADFLGSAINPNVSAQILSPIATEIEKQTIEWISSFIGLNINYGGLLVSGGNMANFTGFLAARTAKIPKDFKEKGFSGLKSKLIVYCSKATHTWIEKAVVLFGHGLNSVRWIPTNTDNRIDEERLENAIKQDLKDNNSPFMVVGTAGDVSTGAVDNLDALAELCKKYNLWFHIDGAYGAPAAALPELNETFAGITQADSIALDPHKWLYAPLEAGCILVKNPEHLTNTFSSRPEYYKFDGFSPELAHNFYEYGMQNSRGFRALKVWLMLQHSGKNGILKAIRKDIQLSKLFFDLAIEHPNLEALTQNLSITTLRYVPTHDNNKNKWSNLNYLNSLNEQLLGRLQKSGELFLSNAIVKKKFCLRACIVNFKTSKKDIEECIDIIVKTGEQIHFEMSSEYI</sequence>
<gene>
    <name evidence="9" type="ORF">LBV24_10425</name>
</gene>
<name>A0ABS7Y118_9FLAO</name>
<dbReference type="InterPro" id="IPR015424">
    <property type="entry name" value="PyrdxlP-dep_Trfase"/>
</dbReference>
<comment type="cofactor">
    <cofactor evidence="1 7">
        <name>pyridoxal 5'-phosphate</name>
        <dbReference type="ChEBI" id="CHEBI:597326"/>
    </cofactor>
</comment>
<dbReference type="PANTHER" id="PTHR11999">
    <property type="entry name" value="GROUP II PYRIDOXAL-5-PHOSPHATE DECARBOXYLASE"/>
    <property type="match status" value="1"/>
</dbReference>
<reference evidence="10" key="1">
    <citation type="submission" date="2023-07" db="EMBL/GenBank/DDBJ databases">
        <authorList>
            <person name="Yue Y."/>
        </authorList>
    </citation>
    <scope>NUCLEOTIDE SEQUENCE [LARGE SCALE GENOMIC DNA]</scope>
    <source>
        <strain evidence="10">2Y89</strain>
    </source>
</reference>
<dbReference type="Pfam" id="PF22937">
    <property type="entry name" value="PDXDC1-like_cen2"/>
    <property type="match status" value="1"/>
</dbReference>
<dbReference type="InterPro" id="IPR015421">
    <property type="entry name" value="PyrdxlP-dep_Trfase_major"/>
</dbReference>
<evidence type="ECO:0000256" key="3">
    <source>
        <dbReference type="ARBA" id="ARBA00022793"/>
    </source>
</evidence>
<organism evidence="9 10">
    <name type="scientific">Winogradskyella vincentii</name>
    <dbReference type="NCBI Taxonomy" id="2877122"/>
    <lineage>
        <taxon>Bacteria</taxon>
        <taxon>Pseudomonadati</taxon>
        <taxon>Bacteroidota</taxon>
        <taxon>Flavobacteriia</taxon>
        <taxon>Flavobacteriales</taxon>
        <taxon>Flavobacteriaceae</taxon>
        <taxon>Winogradskyella</taxon>
    </lineage>
</organism>
<evidence type="ECO:0000256" key="4">
    <source>
        <dbReference type="ARBA" id="ARBA00022898"/>
    </source>
</evidence>
<proteinExistence type="inferred from homology"/>
<evidence type="ECO:0000256" key="2">
    <source>
        <dbReference type="ARBA" id="ARBA00009533"/>
    </source>
</evidence>
<evidence type="ECO:0000256" key="1">
    <source>
        <dbReference type="ARBA" id="ARBA00001933"/>
    </source>
</evidence>
<accession>A0ABS7Y118</accession>
<dbReference type="Pfam" id="PF00282">
    <property type="entry name" value="Pyridoxal_deC"/>
    <property type="match status" value="1"/>
</dbReference>
<dbReference type="Gene3D" id="3.90.1150.10">
    <property type="entry name" value="Aspartate Aminotransferase, domain 1"/>
    <property type="match status" value="1"/>
</dbReference>
<keyword evidence="9" id="KW-0032">Aminotransferase</keyword>
<comment type="caution">
    <text evidence="9">The sequence shown here is derived from an EMBL/GenBank/DDBJ whole genome shotgun (WGS) entry which is preliminary data.</text>
</comment>
<evidence type="ECO:0000256" key="7">
    <source>
        <dbReference type="RuleBase" id="RU000382"/>
    </source>
</evidence>
<keyword evidence="4 7" id="KW-0663">Pyridoxal phosphate</keyword>
<comment type="similarity">
    <text evidence="2 7">Belongs to the group II decarboxylase family.</text>
</comment>
<evidence type="ECO:0000313" key="10">
    <source>
        <dbReference type="Proteomes" id="UP001198402"/>
    </source>
</evidence>
<dbReference type="EMBL" id="JAIUJS010000004">
    <property type="protein sequence ID" value="MCA0153633.1"/>
    <property type="molecule type" value="Genomic_DNA"/>
</dbReference>
<dbReference type="PANTHER" id="PTHR11999:SF70">
    <property type="entry name" value="MIP05841P"/>
    <property type="match status" value="1"/>
</dbReference>
<dbReference type="GO" id="GO:0008483">
    <property type="term" value="F:transaminase activity"/>
    <property type="evidence" value="ECO:0007669"/>
    <property type="project" value="UniProtKB-KW"/>
</dbReference>
<dbReference type="RefSeq" id="WP_224478586.1">
    <property type="nucleotide sequence ID" value="NZ_JAIUJS010000004.1"/>
</dbReference>
<evidence type="ECO:0000256" key="5">
    <source>
        <dbReference type="ARBA" id="ARBA00023239"/>
    </source>
</evidence>
<dbReference type="Gene3D" id="1.20.1340.10">
    <property type="entry name" value="dopa decarboxylase, N-terminal domain"/>
    <property type="match status" value="1"/>
</dbReference>
<feature type="domain" description="PDXDC1-like third" evidence="8">
    <location>
        <begin position="407"/>
        <end position="490"/>
    </location>
</feature>
<keyword evidence="5 7" id="KW-0456">Lyase</keyword>
<dbReference type="PROSITE" id="PS00392">
    <property type="entry name" value="DDC_GAD_HDC_YDC"/>
    <property type="match status" value="1"/>
</dbReference>
<evidence type="ECO:0000256" key="6">
    <source>
        <dbReference type="ARBA" id="ARBA00047190"/>
    </source>
</evidence>
<keyword evidence="10" id="KW-1185">Reference proteome</keyword>
<dbReference type="SUPFAM" id="SSF53383">
    <property type="entry name" value="PLP-dependent transferases"/>
    <property type="match status" value="1"/>
</dbReference>
<dbReference type="Proteomes" id="UP001198402">
    <property type="component" value="Unassembled WGS sequence"/>
</dbReference>
<dbReference type="InterPro" id="IPR055102">
    <property type="entry name" value="PDXDC1-like_3rd"/>
</dbReference>
<dbReference type="Gene3D" id="3.40.640.10">
    <property type="entry name" value="Type I PLP-dependent aspartate aminotransferase-like (Major domain)"/>
    <property type="match status" value="1"/>
</dbReference>
<dbReference type="InterPro" id="IPR002129">
    <property type="entry name" value="PyrdxlP-dep_de-COase"/>
</dbReference>
<evidence type="ECO:0000259" key="8">
    <source>
        <dbReference type="Pfam" id="PF22937"/>
    </source>
</evidence>
<dbReference type="PRINTS" id="PR00800">
    <property type="entry name" value="YHDCRBOXLASE"/>
</dbReference>
<keyword evidence="3" id="KW-0210">Decarboxylase</keyword>
<dbReference type="InterPro" id="IPR021115">
    <property type="entry name" value="Pyridoxal-P_BS"/>
</dbReference>